<evidence type="ECO:0000256" key="7">
    <source>
        <dbReference type="ARBA" id="ARBA00022723"/>
    </source>
</evidence>
<evidence type="ECO:0000256" key="6">
    <source>
        <dbReference type="ARBA" id="ARBA00022598"/>
    </source>
</evidence>
<keyword evidence="23" id="KW-1185">Reference proteome</keyword>
<dbReference type="InterPro" id="IPR037123">
    <property type="entry name" value="PRibGlycinamide_synth_C_sf"/>
</dbReference>
<dbReference type="SUPFAM" id="SSF52440">
    <property type="entry name" value="PreATP-grasp domain"/>
    <property type="match status" value="1"/>
</dbReference>
<dbReference type="PROSITE" id="PS00184">
    <property type="entry name" value="GARS"/>
    <property type="match status" value="1"/>
</dbReference>
<evidence type="ECO:0000256" key="19">
    <source>
        <dbReference type="SAM" id="MobiDB-lite"/>
    </source>
</evidence>
<dbReference type="PANTHER" id="PTHR43472">
    <property type="entry name" value="PHOSPHORIBOSYLAMINE--GLYCINE LIGASE"/>
    <property type="match status" value="1"/>
</dbReference>
<dbReference type="GO" id="GO:0009113">
    <property type="term" value="P:purine nucleobase biosynthetic process"/>
    <property type="evidence" value="ECO:0007669"/>
    <property type="project" value="InterPro"/>
</dbReference>
<evidence type="ECO:0000256" key="17">
    <source>
        <dbReference type="HAMAP-Rule" id="MF_00138"/>
    </source>
</evidence>
<evidence type="ECO:0000313" key="23">
    <source>
        <dbReference type="Proteomes" id="UP000810130"/>
    </source>
</evidence>
<comment type="cofactor">
    <cofactor evidence="2">
        <name>Mg(2+)</name>
        <dbReference type="ChEBI" id="CHEBI:18420"/>
    </cofactor>
</comment>
<evidence type="ECO:0000256" key="4">
    <source>
        <dbReference type="ARBA" id="ARBA00013255"/>
    </source>
</evidence>
<dbReference type="AlphaFoldDB" id="A0AB39IQ25"/>
<evidence type="ECO:0000256" key="12">
    <source>
        <dbReference type="ARBA" id="ARBA00023211"/>
    </source>
</evidence>
<dbReference type="SUPFAM" id="SSF51246">
    <property type="entry name" value="Rudiment single hybrid motif"/>
    <property type="match status" value="1"/>
</dbReference>
<dbReference type="Pfam" id="PF02844">
    <property type="entry name" value="GARS_N"/>
    <property type="match status" value="1"/>
</dbReference>
<dbReference type="Gene3D" id="3.30.470.20">
    <property type="entry name" value="ATP-grasp fold, B domain"/>
    <property type="match status" value="1"/>
</dbReference>
<dbReference type="PANTHER" id="PTHR43472:SF1">
    <property type="entry name" value="PHOSPHORIBOSYLAMINE--GLYCINE LIGASE, CHLOROPLASTIC"/>
    <property type="match status" value="1"/>
</dbReference>
<evidence type="ECO:0000256" key="2">
    <source>
        <dbReference type="ARBA" id="ARBA00001946"/>
    </source>
</evidence>
<keyword evidence="11" id="KW-0460">Magnesium</keyword>
<dbReference type="InterPro" id="IPR020560">
    <property type="entry name" value="PRibGlycinamide_synth_C-dom"/>
</dbReference>
<evidence type="ECO:0000256" key="5">
    <source>
        <dbReference type="ARBA" id="ARBA00020605"/>
    </source>
</evidence>
<dbReference type="InterPro" id="IPR020561">
    <property type="entry name" value="PRibGlycinamid_synth_ATP-grasp"/>
</dbReference>
<dbReference type="FunFam" id="3.40.50.20:FF:000006">
    <property type="entry name" value="Phosphoribosylamine--glycine ligase, chloroplastic"/>
    <property type="match status" value="1"/>
</dbReference>
<feature type="region of interest" description="Disordered" evidence="19">
    <location>
        <begin position="212"/>
        <end position="235"/>
    </location>
</feature>
<evidence type="ECO:0000256" key="8">
    <source>
        <dbReference type="ARBA" id="ARBA00022741"/>
    </source>
</evidence>
<accession>A0AB39IQ25</accession>
<dbReference type="RefSeq" id="WP_210175855.1">
    <property type="nucleotide sequence ID" value="NZ_CP162670.1"/>
</dbReference>
<keyword evidence="10 18" id="KW-0067">ATP-binding</keyword>
<evidence type="ECO:0000313" key="21">
    <source>
        <dbReference type="EMBL" id="MBP2859928.1"/>
    </source>
</evidence>
<dbReference type="InterPro" id="IPR000115">
    <property type="entry name" value="PRibGlycinamide_synth"/>
</dbReference>
<dbReference type="SUPFAM" id="SSF56059">
    <property type="entry name" value="Glutathione synthetase ATP-binding domain-like"/>
    <property type="match status" value="1"/>
</dbReference>
<comment type="cofactor">
    <cofactor evidence="1">
        <name>Mn(2+)</name>
        <dbReference type="ChEBI" id="CHEBI:29035"/>
    </cofactor>
</comment>
<dbReference type="EC" id="6.3.4.13" evidence="4 17"/>
<dbReference type="GO" id="GO:0004637">
    <property type="term" value="F:phosphoribosylamine-glycine ligase activity"/>
    <property type="evidence" value="ECO:0007669"/>
    <property type="project" value="UniProtKB-UniRule"/>
</dbReference>
<evidence type="ECO:0000256" key="13">
    <source>
        <dbReference type="ARBA" id="ARBA00038345"/>
    </source>
</evidence>
<dbReference type="Gene3D" id="3.90.600.10">
    <property type="entry name" value="Phosphoribosylglycinamide synthetase, C-terminal domain"/>
    <property type="match status" value="1"/>
</dbReference>
<keyword evidence="7" id="KW-0479">Metal-binding</keyword>
<evidence type="ECO:0000256" key="11">
    <source>
        <dbReference type="ARBA" id="ARBA00022842"/>
    </source>
</evidence>
<dbReference type="Gene3D" id="3.40.50.20">
    <property type="match status" value="1"/>
</dbReference>
<evidence type="ECO:0000256" key="3">
    <source>
        <dbReference type="ARBA" id="ARBA00005174"/>
    </source>
</evidence>
<dbReference type="FunFam" id="3.30.1490.20:FF:000006">
    <property type="entry name" value="phosphoribosylamine--glycine ligase, chloroplastic-like"/>
    <property type="match status" value="1"/>
</dbReference>
<reference evidence="21 23" key="1">
    <citation type="submission" date="2021-04" db="EMBL/GenBank/DDBJ databases">
        <title>Genomic and host-range diversity within the Dickeya zeae complex, identification of D. zeae and D. oryzae members, proposal of two novel subspecies D. zeae subsp. zeae subsp. nov. and D. zeae subsp. dombae subsp. nov.</title>
        <authorList>
            <person name="Van Gijsegem F."/>
            <person name="Hugouvieux-Cotte-Pattat N."/>
        </authorList>
    </citation>
    <scope>NUCLEOTIDE SEQUENCE [LARGE SCALE GENOMIC DNA]</scope>
    <source>
        <strain evidence="21 23">FVG03</strain>
    </source>
</reference>
<dbReference type="InterPro" id="IPR020559">
    <property type="entry name" value="PRibGlycinamide_synth_CS"/>
</dbReference>
<dbReference type="Proteomes" id="UP000810130">
    <property type="component" value="Unassembled WGS sequence"/>
</dbReference>
<gene>
    <name evidence="17 22" type="primary">purD</name>
    <name evidence="21" type="ORF">J8657_20230</name>
    <name evidence="22" type="ORF">LF929_019485</name>
</gene>
<dbReference type="InterPro" id="IPR013815">
    <property type="entry name" value="ATP_grasp_subdomain_1"/>
</dbReference>
<keyword evidence="8 18" id="KW-0547">Nucleotide-binding</keyword>
<dbReference type="Pfam" id="PF02843">
    <property type="entry name" value="GARS_C"/>
    <property type="match status" value="1"/>
</dbReference>
<dbReference type="Gene3D" id="3.30.1490.20">
    <property type="entry name" value="ATP-grasp fold, A domain"/>
    <property type="match status" value="1"/>
</dbReference>
<dbReference type="NCBIfam" id="TIGR00877">
    <property type="entry name" value="purD"/>
    <property type="match status" value="1"/>
</dbReference>
<comment type="similarity">
    <text evidence="13 17">Belongs to the GARS family.</text>
</comment>
<name>A0AB39IQ25_9GAMM</name>
<dbReference type="FunFam" id="3.90.600.10:FF:000001">
    <property type="entry name" value="Trifunctional purine biosynthetic protein adenosine-3"/>
    <property type="match status" value="1"/>
</dbReference>
<organism evidence="22">
    <name type="scientific">Dickeya oryzae</name>
    <dbReference type="NCBI Taxonomy" id="1240404"/>
    <lineage>
        <taxon>Bacteria</taxon>
        <taxon>Pseudomonadati</taxon>
        <taxon>Pseudomonadota</taxon>
        <taxon>Gammaproteobacteria</taxon>
        <taxon>Enterobacterales</taxon>
        <taxon>Pectobacteriaceae</taxon>
        <taxon>Dickeya</taxon>
    </lineage>
</organism>
<evidence type="ECO:0000313" key="22">
    <source>
        <dbReference type="EMBL" id="XDL24379.1"/>
    </source>
</evidence>
<sequence>MNILIIGNGGREHALAWKAAQSPLADKVYVAPGNAGIALEPALENVNIAATDIPALLDFARQNAIGLTIVGPEAPLVIGVVDAFRAAGLKIFGPTQAAAQLEGSKAFTKDFLARQHIPTAEYQNFTEIEPALEYIRRKGAPIVIKADGLAAGKGVIVAMTLEEAENAATDMLAGNAFGDAGHRIVVEEFLDGEEASFIVMVDGEHVLPMATSQDHKRVGDQDSGPNTGGMGAYSPAPVVTDDVHQRVMDQIIWPTVRGMAAEGNVYTGFLYAGLMISPDGQPKVIEFNCRFGDPETQPIMLRLKSDLVELCLAACDGKLDEKTSDWDARPSLGVVLAAGGYPGDYRTGDVISGLPTQEATDGKVFHAGTRLNGDDVVTNGGRVLCVTALGHSVADAQQRAYELAKPIHWEGSFCRSDIGYRAIAREQKA</sequence>
<evidence type="ECO:0000256" key="9">
    <source>
        <dbReference type="ARBA" id="ARBA00022755"/>
    </source>
</evidence>
<dbReference type="EMBL" id="CP162670">
    <property type="protein sequence ID" value="XDL24379.1"/>
    <property type="molecule type" value="Genomic_DNA"/>
</dbReference>
<evidence type="ECO:0000259" key="20">
    <source>
        <dbReference type="PROSITE" id="PS50975"/>
    </source>
</evidence>
<evidence type="ECO:0000256" key="18">
    <source>
        <dbReference type="PROSITE-ProRule" id="PRU00409"/>
    </source>
</evidence>
<evidence type="ECO:0000256" key="14">
    <source>
        <dbReference type="ARBA" id="ARBA00042242"/>
    </source>
</evidence>
<feature type="domain" description="ATP-grasp" evidence="20">
    <location>
        <begin position="109"/>
        <end position="316"/>
    </location>
</feature>
<comment type="catalytic activity">
    <reaction evidence="17">
        <text>5-phospho-beta-D-ribosylamine + glycine + ATP = N(1)-(5-phospho-beta-D-ribosyl)glycinamide + ADP + phosphate + H(+)</text>
        <dbReference type="Rhea" id="RHEA:17453"/>
        <dbReference type="ChEBI" id="CHEBI:15378"/>
        <dbReference type="ChEBI" id="CHEBI:30616"/>
        <dbReference type="ChEBI" id="CHEBI:43474"/>
        <dbReference type="ChEBI" id="CHEBI:57305"/>
        <dbReference type="ChEBI" id="CHEBI:58681"/>
        <dbReference type="ChEBI" id="CHEBI:143788"/>
        <dbReference type="ChEBI" id="CHEBI:456216"/>
        <dbReference type="EC" id="6.3.4.13"/>
    </reaction>
</comment>
<dbReference type="InterPro" id="IPR020562">
    <property type="entry name" value="PRibGlycinamide_synth_N"/>
</dbReference>
<dbReference type="EMBL" id="JAGJWX010000047">
    <property type="protein sequence ID" value="MBP2859928.1"/>
    <property type="molecule type" value="Genomic_DNA"/>
</dbReference>
<keyword evidence="6 17" id="KW-0436">Ligase</keyword>
<proteinExistence type="inferred from homology"/>
<keyword evidence="9 17" id="KW-0658">Purine biosynthesis</keyword>
<dbReference type="InterPro" id="IPR016185">
    <property type="entry name" value="PreATP-grasp_dom_sf"/>
</dbReference>
<dbReference type="SMART" id="SM01210">
    <property type="entry name" value="GARS_C"/>
    <property type="match status" value="1"/>
</dbReference>
<comment type="pathway">
    <text evidence="3 17">Purine metabolism; IMP biosynthesis via de novo pathway; N(1)-(5-phospho-D-ribosyl)glycinamide from 5-phospho-alpha-D-ribose 1-diphosphate: step 2/2.</text>
</comment>
<dbReference type="FunFam" id="3.30.470.20:FF:000031">
    <property type="entry name" value="Phosphoribosylamine--glycine ligase"/>
    <property type="match status" value="1"/>
</dbReference>
<dbReference type="HAMAP" id="MF_00138">
    <property type="entry name" value="GARS"/>
    <property type="match status" value="1"/>
</dbReference>
<dbReference type="InterPro" id="IPR011761">
    <property type="entry name" value="ATP-grasp"/>
</dbReference>
<evidence type="ECO:0000256" key="16">
    <source>
        <dbReference type="ARBA" id="ARBA00079592"/>
    </source>
</evidence>
<evidence type="ECO:0000256" key="1">
    <source>
        <dbReference type="ARBA" id="ARBA00001936"/>
    </source>
</evidence>
<evidence type="ECO:0000256" key="15">
    <source>
        <dbReference type="ARBA" id="ARBA00042864"/>
    </source>
</evidence>
<dbReference type="InterPro" id="IPR011054">
    <property type="entry name" value="Rudment_hybrid_motif"/>
</dbReference>
<protein>
    <recommendedName>
        <fullName evidence="5 17">Phosphoribosylamine--glycine ligase</fullName>
        <ecNumber evidence="4 17">6.3.4.13</ecNumber>
    </recommendedName>
    <alternativeName>
        <fullName evidence="16 17">GARS</fullName>
    </alternativeName>
    <alternativeName>
        <fullName evidence="14 17">Glycinamide ribonucleotide synthetase</fullName>
    </alternativeName>
    <alternativeName>
        <fullName evidence="15 17">Phosphoribosylglycinamide synthetase</fullName>
    </alternativeName>
</protein>
<dbReference type="GO" id="GO:0005524">
    <property type="term" value="F:ATP binding"/>
    <property type="evidence" value="ECO:0007669"/>
    <property type="project" value="UniProtKB-UniRule"/>
</dbReference>
<dbReference type="SMART" id="SM01209">
    <property type="entry name" value="GARS_A"/>
    <property type="match status" value="1"/>
</dbReference>
<dbReference type="PROSITE" id="PS50975">
    <property type="entry name" value="ATP_GRASP"/>
    <property type="match status" value="1"/>
</dbReference>
<dbReference type="Pfam" id="PF01071">
    <property type="entry name" value="GARS_A"/>
    <property type="match status" value="1"/>
</dbReference>
<dbReference type="GO" id="GO:0046872">
    <property type="term" value="F:metal ion binding"/>
    <property type="evidence" value="ECO:0007669"/>
    <property type="project" value="UniProtKB-KW"/>
</dbReference>
<keyword evidence="12" id="KW-0464">Manganese</keyword>
<reference evidence="22" key="2">
    <citation type="submission" date="2024-07" db="EMBL/GenBank/DDBJ databases">
        <authorList>
            <person name="Pedron J."/>
        </authorList>
    </citation>
    <scope>NUCLEOTIDE SEQUENCE</scope>
    <source>
        <strain evidence="22">A003-S1-M15</strain>
    </source>
</reference>
<dbReference type="GeneID" id="302583900"/>
<evidence type="ECO:0000256" key="10">
    <source>
        <dbReference type="ARBA" id="ARBA00022840"/>
    </source>
</evidence>
<dbReference type="GO" id="GO:0006189">
    <property type="term" value="P:'de novo' IMP biosynthetic process"/>
    <property type="evidence" value="ECO:0007669"/>
    <property type="project" value="UniProtKB-UniRule"/>
</dbReference>